<gene>
    <name evidence="2" type="ORF">GA0074694_2214</name>
</gene>
<dbReference type="AlphaFoldDB" id="A0A1C6RLI7"/>
<dbReference type="InterPro" id="IPR046621">
    <property type="entry name" value="DUF6734"/>
</dbReference>
<keyword evidence="3" id="KW-1185">Reference proteome</keyword>
<name>A0A1C6RLI7_9ACTN</name>
<proteinExistence type="predicted"/>
<sequence length="310" mass="34192">MRDGVSPATDLSAIHVLWTAPATARGGTFAPPPFELLTLVLSVRSWQEFHGPVRLHTDDLGSATLDALGLLDLYDEVRPSLQAVDPVAVDPVIYYTGGKIVALAAEDAPVAMVDLDLFLREPLPLGTADFLFAHWETTDSDTYPAADRLPGAQRFIDGAPPLPERACNTAVAVFGDERHLRAFTDAALSFMDGNADPGDLPPVALPAFCEQRLVLREAARLGIRVAPVMPGMWNSRDSVWIGPSPEKYFHHTWHHKRSLANYHRHRDAYCLRLLVELALRYPGEIPRLRRIPSLAPYFAAARVLAEVDPR</sequence>
<dbReference type="Proteomes" id="UP000198906">
    <property type="component" value="Unassembled WGS sequence"/>
</dbReference>
<reference evidence="3" key="1">
    <citation type="submission" date="2016-06" db="EMBL/GenBank/DDBJ databases">
        <authorList>
            <person name="Varghese N."/>
        </authorList>
    </citation>
    <scope>NUCLEOTIDE SEQUENCE [LARGE SCALE GENOMIC DNA]</scope>
    <source>
        <strain evidence="3">DSM 46123</strain>
    </source>
</reference>
<evidence type="ECO:0000313" key="2">
    <source>
        <dbReference type="EMBL" id="SCL18035.1"/>
    </source>
</evidence>
<dbReference type="EMBL" id="FMHU01000001">
    <property type="protein sequence ID" value="SCL18035.1"/>
    <property type="molecule type" value="Genomic_DNA"/>
</dbReference>
<accession>A0A1C6RLI7</accession>
<evidence type="ECO:0000313" key="3">
    <source>
        <dbReference type="Proteomes" id="UP000198906"/>
    </source>
</evidence>
<feature type="domain" description="DUF6734" evidence="1">
    <location>
        <begin position="14"/>
        <end position="282"/>
    </location>
</feature>
<evidence type="ECO:0000259" key="1">
    <source>
        <dbReference type="Pfam" id="PF20508"/>
    </source>
</evidence>
<dbReference type="RefSeq" id="WP_141714047.1">
    <property type="nucleotide sequence ID" value="NZ_FMHU01000001.1"/>
</dbReference>
<dbReference type="Pfam" id="PF20508">
    <property type="entry name" value="DUF6734"/>
    <property type="match status" value="1"/>
</dbReference>
<organism evidence="2 3">
    <name type="scientific">Micromonospora inyonensis</name>
    <dbReference type="NCBI Taxonomy" id="47866"/>
    <lineage>
        <taxon>Bacteria</taxon>
        <taxon>Bacillati</taxon>
        <taxon>Actinomycetota</taxon>
        <taxon>Actinomycetes</taxon>
        <taxon>Micromonosporales</taxon>
        <taxon>Micromonosporaceae</taxon>
        <taxon>Micromonospora</taxon>
    </lineage>
</organism>
<protein>
    <recommendedName>
        <fullName evidence="1">DUF6734 domain-containing protein</fullName>
    </recommendedName>
</protein>
<dbReference type="STRING" id="47866.GA0074694_2214"/>